<evidence type="ECO:0000313" key="7">
    <source>
        <dbReference type="Proteomes" id="UP000439314"/>
    </source>
</evidence>
<dbReference type="NCBIfam" id="TIGR02675">
    <property type="entry name" value="tape_meas_nterm"/>
    <property type="match status" value="1"/>
</dbReference>
<evidence type="ECO:0000259" key="3">
    <source>
        <dbReference type="Pfam" id="PF20155"/>
    </source>
</evidence>
<reference evidence="6 7" key="1">
    <citation type="submission" date="2019-11" db="EMBL/GenBank/DDBJ databases">
        <title>First report of rice panicle blight caused by Xanthomonas sp. in Iran.</title>
        <authorList>
            <person name="Mirghasempour S.A."/>
            <person name="Huang S."/>
            <person name="Brady C.L."/>
            <person name="Studholme D.J."/>
        </authorList>
    </citation>
    <scope>NUCLEOTIDE SEQUENCE [LARGE SCALE GENOMIC DNA]</scope>
    <source>
        <strain evidence="4 7">ASD011</strain>
        <strain evidence="6">SAM114</strain>
    </source>
</reference>
<dbReference type="Pfam" id="PF09718">
    <property type="entry name" value="Tape_meas_lam_C"/>
    <property type="match status" value="1"/>
</dbReference>
<sequence length="1182" mass="125506">MTSTAATIDVLLRANTAAYRAEMVNSARVTTQSLKAIQADAAQTATSIANLNRAAAGFLGFAAVGAGVRSLIDAQKSIQQIHYGLQGATGSAAVAEKAYAFVSQTAKELGLDLETAAKSFTSMSASATANGVALRDQEELFRQLSRSATVMHLTSDQVSRATTALSQSFGKGKFQAEELRQQLGEAIPGIVPRFMQAVAKMNEGTALAGKSFDKLLQDGDLNAQKYLPAMIEALRQTGRGAEDAAKGLNAELNRLSSAWYKLKVDASGGVFSEAATASVRLMAENLDKVAGAATIAAGVVAGRLLGTGARTAYSAVSAPIAERSAAATQAGEMANLALQRSRETTAQVEQARASVRSTTAWKAQAEMAREVASSDRAVAAAALEAAQRTLDHQAGAATLSANLRAQREAQVAVAVAQRNLNRAQAEYNATVASGVRADAAATAAKGRLIVAQEAAAVATDALAAARAREAAAGAASSLGGMVSSGLKSAGSGLLALAGGPWGAAAIAIGSVAVAYTDLVRKSEEARAEYQQQIKSLDLMRLSMQDTVEQYNKGKKSIADLAEEWNTSGQAMKKNEERIKALQAAIDNYQARIKEAQTSTREGSGLRISADYEGLQKAQAELQKFQDQVAPVRAKFVELESTLRASLDPAVFEKLRAAALKADDVQFAKVLAGLSDIQRQALFAADALRKISQTGTDEIWTRQVARLKREQGEYQAWLATEAKKYMEATGTNNFAAAWKVLTPEQQQDFIKRREFVKADVAAEKEWKDQQKENKAAARESLSASKQEETQYASIIDRIQKQIALDKEQMGQTENMTAAQKLQVAVTTELASTKSKLSEEEQKRVRTLLDEAVAQGKALAAQQSAKKAAEDLLRLKKELNEAARTQEQGNAVDLLGIGRGSDEVEQMRRRIQLKDEYDRRLTDLNDRNATANNGAGYSDEQYKQQLDALDSFHAAALEREAVYQEQRKAYQADWSNGAVRAFQDYAAQAANTADLTNTLFSNALTGVEDAMVNFAKTGKLSFSDLANSILADLARIAAKQAVMGLLGAITGGGGTTGSIADLFSGGFMDFDTGGYTGPGGVKEPAGVVHKGEVVWSQPDIARAGGVAVVEAMRRGYRGYDTGGVVSGGARIRVPSQQDAARYQGGANGRVLQQTLNVQIAGRPDSRTPDQIARATAREAARALA</sequence>
<feature type="domain" description="Bacteriophage tail tape measure C-terminal" evidence="2">
    <location>
        <begin position="971"/>
        <end position="1044"/>
    </location>
</feature>
<dbReference type="PANTHER" id="PTHR38812">
    <property type="entry name" value="MU-LIKE PROPHAGE FLUMU PROTEIN GP42"/>
    <property type="match status" value="1"/>
</dbReference>
<gene>
    <name evidence="4" type="ORF">GIY21_01040</name>
    <name evidence="5" type="ORF">GIY22_01730</name>
</gene>
<organism evidence="4 7">
    <name type="scientific">Xanthomonas sontii</name>
    <dbReference type="NCBI Taxonomy" id="2650745"/>
    <lineage>
        <taxon>Bacteria</taxon>
        <taxon>Pseudomonadati</taxon>
        <taxon>Pseudomonadota</taxon>
        <taxon>Gammaproteobacteria</taxon>
        <taxon>Lysobacterales</taxon>
        <taxon>Lysobacteraceae</taxon>
        <taxon>Xanthomonas</taxon>
    </lineage>
</organism>
<evidence type="ECO:0000313" key="4">
    <source>
        <dbReference type="EMBL" id="MRG98873.1"/>
    </source>
</evidence>
<dbReference type="NCBIfam" id="TIGR01541">
    <property type="entry name" value="tape_meas_lam_C"/>
    <property type="match status" value="1"/>
</dbReference>
<dbReference type="Proteomes" id="UP000439314">
    <property type="component" value="Unassembled WGS sequence"/>
</dbReference>
<dbReference type="PANTHER" id="PTHR38812:SF2">
    <property type="entry name" value="MU-LIKE PROPHAGE FLUMU PROTEIN GP42"/>
    <property type="match status" value="1"/>
</dbReference>
<dbReference type="InterPro" id="IPR006431">
    <property type="entry name" value="Phage_tape_meas_C"/>
</dbReference>
<dbReference type="EMBL" id="WJPM01000001">
    <property type="protein sequence ID" value="MRH73336.1"/>
    <property type="molecule type" value="Genomic_DNA"/>
</dbReference>
<accession>A0A6N7Q3Q1</accession>
<evidence type="ECO:0000259" key="2">
    <source>
        <dbReference type="Pfam" id="PF09718"/>
    </source>
</evidence>
<evidence type="ECO:0000313" key="5">
    <source>
        <dbReference type="EMBL" id="MRH73336.1"/>
    </source>
</evidence>
<feature type="coiled-coil region" evidence="1">
    <location>
        <begin position="856"/>
        <end position="883"/>
    </location>
</feature>
<feature type="domain" description="Tape measure protein N-terminal" evidence="3">
    <location>
        <begin position="69"/>
        <end position="262"/>
    </location>
</feature>
<dbReference type="InterPro" id="IPR053058">
    <property type="entry name" value="Mulikevirus_tape_measure"/>
</dbReference>
<dbReference type="Pfam" id="PF20155">
    <property type="entry name" value="TMP_3"/>
    <property type="match status" value="1"/>
</dbReference>
<name>A0A6N7Q3Q1_9XANT</name>
<keyword evidence="1" id="KW-0175">Coiled coil</keyword>
<evidence type="ECO:0000256" key="1">
    <source>
        <dbReference type="SAM" id="Coils"/>
    </source>
</evidence>
<dbReference type="AlphaFoldDB" id="A0A6N7Q3Q1"/>
<feature type="coiled-coil region" evidence="1">
    <location>
        <begin position="571"/>
        <end position="634"/>
    </location>
</feature>
<reference evidence="5" key="2">
    <citation type="journal article" date="2020" name="Plant Dis.">
        <title>A Grain Rot of Rice in Iran Caused by a Xanthomonas Strain Closely Related to X. sacchari.</title>
        <authorList>
            <person name="Mirghasempour S.A."/>
            <person name="Huang S."/>
            <person name="Studholme D.J."/>
            <person name="Brady C.L."/>
        </authorList>
    </citation>
    <scope>NUCLEOTIDE SEQUENCE</scope>
    <source>
        <strain evidence="5">SAM114</strain>
    </source>
</reference>
<keyword evidence="6" id="KW-1185">Reference proteome</keyword>
<proteinExistence type="predicted"/>
<evidence type="ECO:0000313" key="6">
    <source>
        <dbReference type="Proteomes" id="UP000437931"/>
    </source>
</evidence>
<protein>
    <submittedName>
        <fullName evidence="4">Phage tail tape measure protein</fullName>
    </submittedName>
</protein>
<dbReference type="InterPro" id="IPR013491">
    <property type="entry name" value="Tape_meas_N"/>
</dbReference>
<dbReference type="EMBL" id="WJPN01000001">
    <property type="protein sequence ID" value="MRG98873.1"/>
    <property type="molecule type" value="Genomic_DNA"/>
</dbReference>
<dbReference type="RefSeq" id="WP_338420074.1">
    <property type="nucleotide sequence ID" value="NZ_WJPM01000001.1"/>
</dbReference>
<dbReference type="Proteomes" id="UP000437931">
    <property type="component" value="Unassembled WGS sequence"/>
</dbReference>
<comment type="caution">
    <text evidence="4">The sequence shown here is derived from an EMBL/GenBank/DDBJ whole genome shotgun (WGS) entry which is preliminary data.</text>
</comment>